<dbReference type="EMBL" id="LBSR01000002">
    <property type="protein sequence ID" value="KKQ23293.1"/>
    <property type="molecule type" value="Genomic_DNA"/>
</dbReference>
<evidence type="ECO:0000256" key="1">
    <source>
        <dbReference type="ARBA" id="ARBA00023110"/>
    </source>
</evidence>
<organism evidence="6 7">
    <name type="scientific">Candidatus Wolfebacteria bacterium GW2011_GWC1_37_10</name>
    <dbReference type="NCBI Taxonomy" id="1619010"/>
    <lineage>
        <taxon>Bacteria</taxon>
        <taxon>Candidatus Wolfeibacteriota</taxon>
    </lineage>
</organism>
<sequence length="228" mass="25505">MVGHGPLKPSIGVRVPARQPICMNKFNIFIFSICLLFFISAVWYFGFYNVKPIDKITISNQNNNINQQSEHMPTILLKTNLGDIKIELFEKDAPKTVANFLKLSTDGFYNSTRFHRVIKGFMIQGGDPNSRDNNWLDDGMGGPGYKFEDEINSHKLVKGILAMANSGPNTNGSQFFIVTASQTPWLDGKHTAFGKVIEGMEIVDKIENLKTFENDNPQGQATINSVEI</sequence>
<comment type="catalytic activity">
    <reaction evidence="3">
        <text>[protein]-peptidylproline (omega=180) = [protein]-peptidylproline (omega=0)</text>
        <dbReference type="Rhea" id="RHEA:16237"/>
        <dbReference type="Rhea" id="RHEA-COMP:10747"/>
        <dbReference type="Rhea" id="RHEA-COMP:10748"/>
        <dbReference type="ChEBI" id="CHEBI:83833"/>
        <dbReference type="ChEBI" id="CHEBI:83834"/>
        <dbReference type="EC" id="5.2.1.8"/>
    </reaction>
</comment>
<dbReference type="PANTHER" id="PTHR45625:SF4">
    <property type="entry name" value="PEPTIDYLPROLYL ISOMERASE DOMAIN AND WD REPEAT-CONTAINING PROTEIN 1"/>
    <property type="match status" value="1"/>
</dbReference>
<proteinExistence type="inferred from homology"/>
<evidence type="ECO:0000259" key="5">
    <source>
        <dbReference type="PROSITE" id="PS50072"/>
    </source>
</evidence>
<gene>
    <name evidence="6" type="ORF">US36_C0002G0018</name>
</gene>
<keyword evidence="2 3" id="KW-0413">Isomerase</keyword>
<dbReference type="InterPro" id="IPR044666">
    <property type="entry name" value="Cyclophilin_A-like"/>
</dbReference>
<dbReference type="InterPro" id="IPR020892">
    <property type="entry name" value="Cyclophilin-type_PPIase_CS"/>
</dbReference>
<dbReference type="EC" id="5.2.1.8" evidence="3"/>
<keyword evidence="4" id="KW-1133">Transmembrane helix</keyword>
<dbReference type="PROSITE" id="PS50072">
    <property type="entry name" value="CSA_PPIASE_2"/>
    <property type="match status" value="1"/>
</dbReference>
<dbReference type="Gene3D" id="2.40.100.10">
    <property type="entry name" value="Cyclophilin-like"/>
    <property type="match status" value="1"/>
</dbReference>
<keyword evidence="1 3" id="KW-0697">Rotamase</keyword>
<name>A0A0G0FWA4_9BACT</name>
<dbReference type="PATRIC" id="fig|1619010.3.peg.66"/>
<comment type="function">
    <text evidence="3">PPIases accelerate the folding of proteins. It catalyzes the cis-trans isomerization of proline imidic peptide bonds in oligopeptides.</text>
</comment>
<feature type="transmembrane region" description="Helical" evidence="4">
    <location>
        <begin position="26"/>
        <end position="46"/>
    </location>
</feature>
<dbReference type="AlphaFoldDB" id="A0A0G0FWA4"/>
<keyword evidence="4" id="KW-0812">Transmembrane</keyword>
<dbReference type="PRINTS" id="PR00153">
    <property type="entry name" value="CSAPPISMRASE"/>
</dbReference>
<dbReference type="Proteomes" id="UP000034044">
    <property type="component" value="Unassembled WGS sequence"/>
</dbReference>
<feature type="domain" description="PPIase cyclophilin-type" evidence="5">
    <location>
        <begin position="71"/>
        <end position="228"/>
    </location>
</feature>
<dbReference type="GO" id="GO:0006457">
    <property type="term" value="P:protein folding"/>
    <property type="evidence" value="ECO:0007669"/>
    <property type="project" value="InterPro"/>
</dbReference>
<dbReference type="CDD" id="cd00317">
    <property type="entry name" value="cyclophilin"/>
    <property type="match status" value="1"/>
</dbReference>
<evidence type="ECO:0000256" key="4">
    <source>
        <dbReference type="SAM" id="Phobius"/>
    </source>
</evidence>
<evidence type="ECO:0000313" key="6">
    <source>
        <dbReference type="EMBL" id="KKQ23293.1"/>
    </source>
</evidence>
<evidence type="ECO:0000256" key="3">
    <source>
        <dbReference type="RuleBase" id="RU363019"/>
    </source>
</evidence>
<evidence type="ECO:0000256" key="2">
    <source>
        <dbReference type="ARBA" id="ARBA00023235"/>
    </source>
</evidence>
<keyword evidence="4" id="KW-0472">Membrane</keyword>
<dbReference type="SUPFAM" id="SSF50891">
    <property type="entry name" value="Cyclophilin-like"/>
    <property type="match status" value="1"/>
</dbReference>
<protein>
    <recommendedName>
        <fullName evidence="3">Peptidyl-prolyl cis-trans isomerase</fullName>
        <shortName evidence="3">PPIase</shortName>
        <ecNumber evidence="3">5.2.1.8</ecNumber>
    </recommendedName>
</protein>
<dbReference type="InterPro" id="IPR029000">
    <property type="entry name" value="Cyclophilin-like_dom_sf"/>
</dbReference>
<comment type="caution">
    <text evidence="6">The sequence shown here is derived from an EMBL/GenBank/DDBJ whole genome shotgun (WGS) entry which is preliminary data.</text>
</comment>
<evidence type="ECO:0000313" key="7">
    <source>
        <dbReference type="Proteomes" id="UP000034044"/>
    </source>
</evidence>
<dbReference type="Pfam" id="PF00160">
    <property type="entry name" value="Pro_isomerase"/>
    <property type="match status" value="1"/>
</dbReference>
<reference evidence="6 7" key="1">
    <citation type="journal article" date="2015" name="Nature">
        <title>rRNA introns, odd ribosomes, and small enigmatic genomes across a large radiation of phyla.</title>
        <authorList>
            <person name="Brown C.T."/>
            <person name="Hug L.A."/>
            <person name="Thomas B.C."/>
            <person name="Sharon I."/>
            <person name="Castelle C.J."/>
            <person name="Singh A."/>
            <person name="Wilkins M.J."/>
            <person name="Williams K.H."/>
            <person name="Banfield J.F."/>
        </authorList>
    </citation>
    <scope>NUCLEOTIDE SEQUENCE [LARGE SCALE GENOMIC DNA]</scope>
</reference>
<accession>A0A0G0FWA4</accession>
<dbReference type="GO" id="GO:0003755">
    <property type="term" value="F:peptidyl-prolyl cis-trans isomerase activity"/>
    <property type="evidence" value="ECO:0007669"/>
    <property type="project" value="UniProtKB-UniRule"/>
</dbReference>
<dbReference type="PROSITE" id="PS00170">
    <property type="entry name" value="CSA_PPIASE_1"/>
    <property type="match status" value="1"/>
</dbReference>
<dbReference type="PANTHER" id="PTHR45625">
    <property type="entry name" value="PEPTIDYL-PROLYL CIS-TRANS ISOMERASE-RELATED"/>
    <property type="match status" value="1"/>
</dbReference>
<comment type="similarity">
    <text evidence="3">Belongs to the cyclophilin-type PPIase family.</text>
</comment>
<dbReference type="InterPro" id="IPR002130">
    <property type="entry name" value="Cyclophilin-type_PPIase_dom"/>
</dbReference>